<organism evidence="3 4">
    <name type="scientific">Pedobacter duraquae</name>
    <dbReference type="NCBI Taxonomy" id="425511"/>
    <lineage>
        <taxon>Bacteria</taxon>
        <taxon>Pseudomonadati</taxon>
        <taxon>Bacteroidota</taxon>
        <taxon>Sphingobacteriia</taxon>
        <taxon>Sphingobacteriales</taxon>
        <taxon>Sphingobacteriaceae</taxon>
        <taxon>Pedobacter</taxon>
    </lineage>
</organism>
<dbReference type="PANTHER" id="PTHR30383:SF5">
    <property type="entry name" value="SGNH HYDROLASE-TYPE ESTERASE DOMAIN-CONTAINING PROTEIN"/>
    <property type="match status" value="1"/>
</dbReference>
<evidence type="ECO:0000259" key="2">
    <source>
        <dbReference type="Pfam" id="PF13472"/>
    </source>
</evidence>
<dbReference type="CDD" id="cd04501">
    <property type="entry name" value="SGNH_hydrolase_like_4"/>
    <property type="match status" value="1"/>
</dbReference>
<dbReference type="InterPro" id="IPR051532">
    <property type="entry name" value="Ester_Hydrolysis_Enzymes"/>
</dbReference>
<protein>
    <submittedName>
        <fullName evidence="3">Lysophospholipase L1-like esterase</fullName>
    </submittedName>
</protein>
<sequence>MKKRNILSVVALLLTGFSGFGQDKADWPNFGRYRAANAALPAPTSSEKRVLFMGDSITDGWIRSSPDFFSTNTYIDRGISGQTTPQMLVRFRADVVALKPKVVVFLCGINDIAGNTGPSSLEMIQDNIASMCEIAVANKIKVVLSSVLPANAFPWNKNVMPADSVIALNVWIKAYAAQNKHIYLNYYDALVDDKKGMKPEYAADGIHPTKAGYSVMEPLAQQAIAAALRK</sequence>
<dbReference type="OrthoDB" id="9794725at2"/>
<evidence type="ECO:0000313" key="4">
    <source>
        <dbReference type="Proteomes" id="UP000295499"/>
    </source>
</evidence>
<dbReference type="GO" id="GO:0004622">
    <property type="term" value="F:phosphatidylcholine lysophospholipase activity"/>
    <property type="evidence" value="ECO:0007669"/>
    <property type="project" value="TreeGrafter"/>
</dbReference>
<feature type="domain" description="SGNH hydrolase-type esterase" evidence="2">
    <location>
        <begin position="52"/>
        <end position="214"/>
    </location>
</feature>
<evidence type="ECO:0000256" key="1">
    <source>
        <dbReference type="SAM" id="SignalP"/>
    </source>
</evidence>
<reference evidence="3 4" key="1">
    <citation type="submission" date="2019-03" db="EMBL/GenBank/DDBJ databases">
        <title>Genomic Encyclopedia of Archaeal and Bacterial Type Strains, Phase II (KMG-II): from individual species to whole genera.</title>
        <authorList>
            <person name="Goeker M."/>
        </authorList>
    </citation>
    <scope>NUCLEOTIDE SEQUENCE [LARGE SCALE GENOMIC DNA]</scope>
    <source>
        <strain evidence="3 4">DSM 19034</strain>
    </source>
</reference>
<dbReference type="InterPro" id="IPR013830">
    <property type="entry name" value="SGNH_hydro"/>
</dbReference>
<name>A0A4R6IAW1_9SPHI</name>
<keyword evidence="1" id="KW-0732">Signal</keyword>
<feature type="signal peptide" evidence="1">
    <location>
        <begin position="1"/>
        <end position="21"/>
    </location>
</feature>
<proteinExistence type="predicted"/>
<dbReference type="SUPFAM" id="SSF52266">
    <property type="entry name" value="SGNH hydrolase"/>
    <property type="match status" value="1"/>
</dbReference>
<accession>A0A4R6IAW1</accession>
<dbReference type="EMBL" id="SNWM01000008">
    <property type="protein sequence ID" value="TDO19042.1"/>
    <property type="molecule type" value="Genomic_DNA"/>
</dbReference>
<dbReference type="InterPro" id="IPR036514">
    <property type="entry name" value="SGNH_hydro_sf"/>
</dbReference>
<gene>
    <name evidence="3" type="ORF">CLV32_4664</name>
</gene>
<evidence type="ECO:0000313" key="3">
    <source>
        <dbReference type="EMBL" id="TDO19042.1"/>
    </source>
</evidence>
<dbReference type="Pfam" id="PF13472">
    <property type="entry name" value="Lipase_GDSL_2"/>
    <property type="match status" value="1"/>
</dbReference>
<dbReference type="Gene3D" id="3.40.50.1110">
    <property type="entry name" value="SGNH hydrolase"/>
    <property type="match status" value="1"/>
</dbReference>
<dbReference type="PANTHER" id="PTHR30383">
    <property type="entry name" value="THIOESTERASE 1/PROTEASE 1/LYSOPHOSPHOLIPASE L1"/>
    <property type="match status" value="1"/>
</dbReference>
<dbReference type="Proteomes" id="UP000295499">
    <property type="component" value="Unassembled WGS sequence"/>
</dbReference>
<dbReference type="AlphaFoldDB" id="A0A4R6IAW1"/>
<comment type="caution">
    <text evidence="3">The sequence shown here is derived from an EMBL/GenBank/DDBJ whole genome shotgun (WGS) entry which is preliminary data.</text>
</comment>
<keyword evidence="4" id="KW-1185">Reference proteome</keyword>
<feature type="chain" id="PRO_5020623115" evidence="1">
    <location>
        <begin position="22"/>
        <end position="230"/>
    </location>
</feature>
<dbReference type="RefSeq" id="WP_133559253.1">
    <property type="nucleotide sequence ID" value="NZ_SNWM01000008.1"/>
</dbReference>